<reference evidence="1 2" key="1">
    <citation type="submission" date="2021-06" db="EMBL/GenBank/DDBJ databases">
        <authorList>
            <person name="Palmer J.M."/>
        </authorList>
    </citation>
    <scope>NUCLEOTIDE SEQUENCE [LARGE SCALE GENOMIC DNA]</scope>
    <source>
        <strain evidence="1 2">AS_MEX2019</strain>
        <tissue evidence="1">Muscle</tissue>
    </source>
</reference>
<gene>
    <name evidence="1" type="ORF">AMECASPLE_018984</name>
</gene>
<evidence type="ECO:0000313" key="1">
    <source>
        <dbReference type="EMBL" id="MEQ2307510.1"/>
    </source>
</evidence>
<dbReference type="Proteomes" id="UP001469553">
    <property type="component" value="Unassembled WGS sequence"/>
</dbReference>
<protein>
    <submittedName>
        <fullName evidence="1">Uncharacterized protein</fullName>
    </submittedName>
</protein>
<feature type="non-terminal residue" evidence="1">
    <location>
        <position position="1"/>
    </location>
</feature>
<accession>A0ABV0ZN03</accession>
<proteinExistence type="predicted"/>
<name>A0ABV0ZN03_9TELE</name>
<dbReference type="EMBL" id="JAHRIP010067336">
    <property type="protein sequence ID" value="MEQ2307510.1"/>
    <property type="molecule type" value="Genomic_DNA"/>
</dbReference>
<evidence type="ECO:0000313" key="2">
    <source>
        <dbReference type="Proteomes" id="UP001469553"/>
    </source>
</evidence>
<sequence length="63" mass="7241">EFSKTKLKVHHHFDRLPVTKSLKLKFESGLRRGLKRSDVGPTLVCSLKVSIGKMYEAQRMVVE</sequence>
<keyword evidence="2" id="KW-1185">Reference proteome</keyword>
<organism evidence="1 2">
    <name type="scientific">Ameca splendens</name>
    <dbReference type="NCBI Taxonomy" id="208324"/>
    <lineage>
        <taxon>Eukaryota</taxon>
        <taxon>Metazoa</taxon>
        <taxon>Chordata</taxon>
        <taxon>Craniata</taxon>
        <taxon>Vertebrata</taxon>
        <taxon>Euteleostomi</taxon>
        <taxon>Actinopterygii</taxon>
        <taxon>Neopterygii</taxon>
        <taxon>Teleostei</taxon>
        <taxon>Neoteleostei</taxon>
        <taxon>Acanthomorphata</taxon>
        <taxon>Ovalentaria</taxon>
        <taxon>Atherinomorphae</taxon>
        <taxon>Cyprinodontiformes</taxon>
        <taxon>Goodeidae</taxon>
        <taxon>Ameca</taxon>
    </lineage>
</organism>
<comment type="caution">
    <text evidence="1">The sequence shown here is derived from an EMBL/GenBank/DDBJ whole genome shotgun (WGS) entry which is preliminary data.</text>
</comment>